<protein>
    <recommendedName>
        <fullName evidence="5">Beta/gamma crystallin 'Greek key' domain-containing protein</fullName>
    </recommendedName>
</protein>
<evidence type="ECO:0000256" key="4">
    <source>
        <dbReference type="ARBA" id="ARBA00022737"/>
    </source>
</evidence>
<name>A0A7J5Y2H0_DISMA</name>
<comment type="caution">
    <text evidence="6">The sequence shown here is derived from an EMBL/GenBank/DDBJ whole genome shotgun (WGS) entry which is preliminary data.</text>
</comment>
<gene>
    <name evidence="6" type="ORF">F7725_002389</name>
</gene>
<dbReference type="InterPro" id="IPR001064">
    <property type="entry name" value="Beta/gamma_crystallin"/>
</dbReference>
<accession>A0A7J5Y2H0</accession>
<dbReference type="PROSITE" id="PS50915">
    <property type="entry name" value="CRYSTALLIN_BETA_GAMMA"/>
    <property type="match status" value="2"/>
</dbReference>
<dbReference type="GO" id="GO:0002088">
    <property type="term" value="P:lens development in camera-type eye"/>
    <property type="evidence" value="ECO:0007669"/>
    <property type="project" value="TreeGrafter"/>
</dbReference>
<evidence type="ECO:0000313" key="6">
    <source>
        <dbReference type="EMBL" id="KAF3843540.1"/>
    </source>
</evidence>
<dbReference type="Proteomes" id="UP000518266">
    <property type="component" value="Unassembled WGS sequence"/>
</dbReference>
<feature type="domain" description="Beta/gamma crystallin 'Greek key'" evidence="5">
    <location>
        <begin position="55"/>
        <end position="97"/>
    </location>
</feature>
<comment type="similarity">
    <text evidence="2">Belongs to the beta/gamma-crystallin family.</text>
</comment>
<dbReference type="InterPro" id="IPR050252">
    <property type="entry name" value="Beta/Gamma-Crystallin"/>
</dbReference>
<dbReference type="Gene3D" id="2.60.20.10">
    <property type="entry name" value="Crystallins"/>
    <property type="match status" value="2"/>
</dbReference>
<dbReference type="GO" id="GO:0007601">
    <property type="term" value="P:visual perception"/>
    <property type="evidence" value="ECO:0007669"/>
    <property type="project" value="TreeGrafter"/>
</dbReference>
<dbReference type="InterPro" id="IPR011024">
    <property type="entry name" value="G_crystallin-like"/>
</dbReference>
<dbReference type="PANTHER" id="PTHR11818">
    <property type="entry name" value="BETA/GAMMA CRYSTALLIN"/>
    <property type="match status" value="1"/>
</dbReference>
<feature type="domain" description="Beta/gamma crystallin 'Greek key'" evidence="5">
    <location>
        <begin position="145"/>
        <end position="187"/>
    </location>
</feature>
<dbReference type="EMBL" id="JAAKFY010000018">
    <property type="protein sequence ID" value="KAF3843540.1"/>
    <property type="molecule type" value="Genomic_DNA"/>
</dbReference>
<dbReference type="OrthoDB" id="8407241at2759"/>
<dbReference type="Pfam" id="PF00030">
    <property type="entry name" value="Crystall"/>
    <property type="match status" value="2"/>
</dbReference>
<comment type="function">
    <text evidence="1">Crystallins are the dominant structural components of the vertebrate eye lens.</text>
</comment>
<dbReference type="FunFam" id="2.60.20.10:FF:000001">
    <property type="entry name" value="Crystallin gamma S"/>
    <property type="match status" value="1"/>
</dbReference>
<dbReference type="PANTHER" id="PTHR11818:SF129">
    <property type="entry name" value="CRYSTALLIN, GAMMA M6-RELATED"/>
    <property type="match status" value="1"/>
</dbReference>
<evidence type="ECO:0000256" key="3">
    <source>
        <dbReference type="ARBA" id="ARBA00022613"/>
    </source>
</evidence>
<dbReference type="AlphaFoldDB" id="A0A7J5Y2H0"/>
<dbReference type="GO" id="GO:0005212">
    <property type="term" value="F:structural constituent of eye lens"/>
    <property type="evidence" value="ECO:0007669"/>
    <property type="project" value="UniProtKB-KW"/>
</dbReference>
<keyword evidence="3" id="KW-0273">Eye lens protein</keyword>
<reference evidence="6 7" key="1">
    <citation type="submission" date="2020-03" db="EMBL/GenBank/DDBJ databases">
        <title>Dissostichus mawsoni Genome sequencing and assembly.</title>
        <authorList>
            <person name="Park H."/>
        </authorList>
    </citation>
    <scope>NUCLEOTIDE SEQUENCE [LARGE SCALE GENOMIC DNA]</scope>
    <source>
        <strain evidence="6">DM0001</strain>
        <tissue evidence="6">Muscle</tissue>
    </source>
</reference>
<evidence type="ECO:0000256" key="1">
    <source>
        <dbReference type="ARBA" id="ARBA00003689"/>
    </source>
</evidence>
<sequence>MKQPLSTLQDWLLFRLEIAFFEDKNFQGRSHECCTDCPDLRSYFGRCNSVKVESGCWVLYERPNYTGNQYILSSGEYPDHQQWMGFNDSIKSCRSIQNVYGKSWKIRFYENKDFEGQAAECVEDCASVYETFKFQEVHSSVVMDGAWVLYEQPNYCGHQYFLERGEYNNYTDWGATSPAVGSFRMITKF</sequence>
<evidence type="ECO:0000259" key="5">
    <source>
        <dbReference type="PROSITE" id="PS50915"/>
    </source>
</evidence>
<evidence type="ECO:0000313" key="7">
    <source>
        <dbReference type="Proteomes" id="UP000518266"/>
    </source>
</evidence>
<keyword evidence="7" id="KW-1185">Reference proteome</keyword>
<dbReference type="FunFam" id="2.60.20.10:FF:000003">
    <property type="entry name" value="Crystallin gamma S"/>
    <property type="match status" value="1"/>
</dbReference>
<proteinExistence type="inferred from homology"/>
<keyword evidence="4" id="KW-0677">Repeat</keyword>
<organism evidence="6 7">
    <name type="scientific">Dissostichus mawsoni</name>
    <name type="common">Antarctic cod</name>
    <dbReference type="NCBI Taxonomy" id="36200"/>
    <lineage>
        <taxon>Eukaryota</taxon>
        <taxon>Metazoa</taxon>
        <taxon>Chordata</taxon>
        <taxon>Craniata</taxon>
        <taxon>Vertebrata</taxon>
        <taxon>Euteleostomi</taxon>
        <taxon>Actinopterygii</taxon>
        <taxon>Neopterygii</taxon>
        <taxon>Teleostei</taxon>
        <taxon>Neoteleostei</taxon>
        <taxon>Acanthomorphata</taxon>
        <taxon>Eupercaria</taxon>
        <taxon>Perciformes</taxon>
        <taxon>Notothenioidei</taxon>
        <taxon>Nototheniidae</taxon>
        <taxon>Dissostichus</taxon>
    </lineage>
</organism>
<evidence type="ECO:0000256" key="2">
    <source>
        <dbReference type="ARBA" id="ARBA00009646"/>
    </source>
</evidence>
<dbReference type="PRINTS" id="PR01367">
    <property type="entry name" value="BGCRYSTALLIN"/>
</dbReference>
<dbReference type="SMART" id="SM00247">
    <property type="entry name" value="XTALbg"/>
    <property type="match status" value="2"/>
</dbReference>
<dbReference type="SUPFAM" id="SSF49695">
    <property type="entry name" value="gamma-Crystallin-like"/>
    <property type="match status" value="1"/>
</dbReference>